<name>A0A7W7KQN2_PSENT</name>
<comment type="caution">
    <text evidence="1">The sequence shown here is derived from an EMBL/GenBank/DDBJ whole genome shotgun (WGS) entry which is preliminary data.</text>
</comment>
<dbReference type="RefSeq" id="WP_184596492.1">
    <property type="nucleotide sequence ID" value="NZ_JACHLI010000036.1"/>
</dbReference>
<proteinExistence type="predicted"/>
<accession>A0A7W7KQN2</accession>
<reference evidence="1 2" key="1">
    <citation type="submission" date="2020-08" db="EMBL/GenBank/DDBJ databases">
        <title>Functional genomics of gut bacteria from endangered species of beetles.</title>
        <authorList>
            <person name="Carlos-Shanley C."/>
        </authorList>
    </citation>
    <scope>NUCLEOTIDE SEQUENCE [LARGE SCALE GENOMIC DNA]</scope>
    <source>
        <strain evidence="1 2">S00179</strain>
    </source>
</reference>
<organism evidence="1 2">
    <name type="scientific">Pseudomonas nitroreducens</name>
    <dbReference type="NCBI Taxonomy" id="46680"/>
    <lineage>
        <taxon>Bacteria</taxon>
        <taxon>Pseudomonadati</taxon>
        <taxon>Pseudomonadota</taxon>
        <taxon>Gammaproteobacteria</taxon>
        <taxon>Pseudomonadales</taxon>
        <taxon>Pseudomonadaceae</taxon>
        <taxon>Pseudomonas</taxon>
    </lineage>
</organism>
<dbReference type="EMBL" id="JACHLI010000036">
    <property type="protein sequence ID" value="MBB4867205.1"/>
    <property type="molecule type" value="Genomic_DNA"/>
</dbReference>
<sequence length="195" mass="21988">MAVSAAKFPGLTQPVSAEDYVFRLLMNRAEQKLTPGVGSDYAMQQAVKELRKAGRWTDDVQIQIGLKKPLRSKGYVRMLHGVPSPRLFPAKAPNWPMMVAKDAIYFFAHDLSRRQTLMLEAMPHLPSVDDLRHWLEHFSTTRFEKQLIEALVKEGDAKGYGKAAMEAAEIDRMAWFTGQKSMTLANAAPVWKAKV</sequence>
<protein>
    <submittedName>
        <fullName evidence="1">Uncharacterized protein</fullName>
    </submittedName>
</protein>
<dbReference type="AlphaFoldDB" id="A0A7W7KQN2"/>
<gene>
    <name evidence="1" type="ORF">HNP46_006116</name>
</gene>
<dbReference type="Proteomes" id="UP000566995">
    <property type="component" value="Unassembled WGS sequence"/>
</dbReference>
<evidence type="ECO:0000313" key="1">
    <source>
        <dbReference type="EMBL" id="MBB4867205.1"/>
    </source>
</evidence>
<evidence type="ECO:0000313" key="2">
    <source>
        <dbReference type="Proteomes" id="UP000566995"/>
    </source>
</evidence>